<evidence type="ECO:0000313" key="6">
    <source>
        <dbReference type="EMBL" id="EOT83587.1"/>
    </source>
</evidence>
<dbReference type="GO" id="GO:0005737">
    <property type="term" value="C:cytoplasm"/>
    <property type="evidence" value="ECO:0007669"/>
    <property type="project" value="TreeGrafter"/>
</dbReference>
<sequence>MKKIAVIGGGIIGAVTAYYLAKEHYDVTVYDDGIGQATKASAGIISPWLSKRRNKQWYALAKDGAAFYTKLVRDLELDDSIYHKTGALLIRPNAQLEELADLATERKKDAPEIGTIDLLTAKETAARFSLLQPQASLMISGGAKLNGQALLTTLYQRILKEGGVIHTKKALLKKGPQGFIVEFDLGEHAVDQVVLTSGPHVKTLLAPLGYQVDIRPQKGQLIAFDTTVDTHDLPVAMLDGEADLIPLANGKILIGATHENDAGFDLTPTKDAFDRLTQSIARFLNTPTHLFSSPYHYQIGTRAYTSDFAPFFDQIPNEALFVASGLGSSGLTTGPLIGYLLAQKIQGNQPDLTGYQKPLHTYLKKS</sequence>
<dbReference type="PANTHER" id="PTHR13847:SF286">
    <property type="entry name" value="D-AMINO ACID DEHYDROGENASE"/>
    <property type="match status" value="1"/>
</dbReference>
<name>S0NQ17_9ENTE</name>
<evidence type="ECO:0000313" key="7">
    <source>
        <dbReference type="Proteomes" id="UP000015961"/>
    </source>
</evidence>
<keyword evidence="3" id="KW-0285">Flavoprotein</keyword>
<dbReference type="InterPro" id="IPR006076">
    <property type="entry name" value="FAD-dep_OxRdtase"/>
</dbReference>
<organism evidence="6 7">
    <name type="scientific">Enterococcus sulfureus ATCC 49903</name>
    <dbReference type="NCBI Taxonomy" id="1140003"/>
    <lineage>
        <taxon>Bacteria</taxon>
        <taxon>Bacillati</taxon>
        <taxon>Bacillota</taxon>
        <taxon>Bacilli</taxon>
        <taxon>Lactobacillales</taxon>
        <taxon>Enterococcaceae</taxon>
        <taxon>Enterococcus</taxon>
    </lineage>
</organism>
<feature type="domain" description="FAD dependent oxidoreductase" evidence="5">
    <location>
        <begin position="3"/>
        <end position="343"/>
    </location>
</feature>
<dbReference type="SUPFAM" id="SSF51971">
    <property type="entry name" value="Nucleotide-binding domain"/>
    <property type="match status" value="1"/>
</dbReference>
<dbReference type="Proteomes" id="UP000015961">
    <property type="component" value="Unassembled WGS sequence"/>
</dbReference>
<dbReference type="Gene3D" id="3.30.9.10">
    <property type="entry name" value="D-Amino Acid Oxidase, subunit A, domain 2"/>
    <property type="match status" value="1"/>
</dbReference>
<dbReference type="PATRIC" id="fig|1140003.3.peg.1325"/>
<dbReference type="OrthoDB" id="9805337at2"/>
<evidence type="ECO:0000256" key="1">
    <source>
        <dbReference type="ARBA" id="ARBA00001974"/>
    </source>
</evidence>
<dbReference type="Gene3D" id="3.50.50.60">
    <property type="entry name" value="FAD/NAD(P)-binding domain"/>
    <property type="match status" value="1"/>
</dbReference>
<dbReference type="SUPFAM" id="SSF54373">
    <property type="entry name" value="FAD-linked reductases, C-terminal domain"/>
    <property type="match status" value="1"/>
</dbReference>
<accession>S0NQ17</accession>
<evidence type="ECO:0000259" key="5">
    <source>
        <dbReference type="Pfam" id="PF01266"/>
    </source>
</evidence>
<keyword evidence="7" id="KW-1185">Reference proteome</keyword>
<protein>
    <recommendedName>
        <fullName evidence="5">FAD dependent oxidoreductase domain-containing protein</fullName>
    </recommendedName>
</protein>
<comment type="similarity">
    <text evidence="2">Belongs to the DadA oxidoreductase family.</text>
</comment>
<evidence type="ECO:0000256" key="3">
    <source>
        <dbReference type="ARBA" id="ARBA00022630"/>
    </source>
</evidence>
<gene>
    <name evidence="6" type="ORF">I573_01309</name>
</gene>
<comment type="cofactor">
    <cofactor evidence="1">
        <name>FAD</name>
        <dbReference type="ChEBI" id="CHEBI:57692"/>
    </cofactor>
</comment>
<reference evidence="6 7" key="1">
    <citation type="submission" date="2013-03" db="EMBL/GenBank/DDBJ databases">
        <title>The Genome Sequence of Enterococcus sulfureus ATCC_49903 (PacBio/Illumina hybrid assembly).</title>
        <authorList>
            <consortium name="The Broad Institute Genomics Platform"/>
            <consortium name="The Broad Institute Genome Sequencing Center for Infectious Disease"/>
            <person name="Earl A."/>
            <person name="Russ C."/>
            <person name="Gilmore M."/>
            <person name="Surin D."/>
            <person name="Walker B."/>
            <person name="Young S."/>
            <person name="Zeng Q."/>
            <person name="Gargeya S."/>
            <person name="Fitzgerald M."/>
            <person name="Haas B."/>
            <person name="Abouelleil A."/>
            <person name="Allen A.W."/>
            <person name="Alvarado L."/>
            <person name="Arachchi H.M."/>
            <person name="Berlin A.M."/>
            <person name="Chapman S.B."/>
            <person name="Gainer-Dewar J."/>
            <person name="Goldberg J."/>
            <person name="Griggs A."/>
            <person name="Gujja S."/>
            <person name="Hansen M."/>
            <person name="Howarth C."/>
            <person name="Imamovic A."/>
            <person name="Ireland A."/>
            <person name="Larimer J."/>
            <person name="McCowan C."/>
            <person name="Murphy C."/>
            <person name="Pearson M."/>
            <person name="Poon T.W."/>
            <person name="Priest M."/>
            <person name="Roberts A."/>
            <person name="Saif S."/>
            <person name="Shea T."/>
            <person name="Sisk P."/>
            <person name="Sykes S."/>
            <person name="Wortman J."/>
            <person name="Nusbaum C."/>
            <person name="Birren B."/>
        </authorList>
    </citation>
    <scope>NUCLEOTIDE SEQUENCE [LARGE SCALE GENOMIC DNA]</scope>
    <source>
        <strain evidence="6 7">ATCC 49903</strain>
    </source>
</reference>
<evidence type="ECO:0000256" key="2">
    <source>
        <dbReference type="ARBA" id="ARBA00009410"/>
    </source>
</evidence>
<dbReference type="GO" id="GO:0016491">
    <property type="term" value="F:oxidoreductase activity"/>
    <property type="evidence" value="ECO:0007669"/>
    <property type="project" value="UniProtKB-KW"/>
</dbReference>
<dbReference type="RefSeq" id="WP_016185819.1">
    <property type="nucleotide sequence ID" value="NZ_ASWO01000005.1"/>
</dbReference>
<dbReference type="InterPro" id="IPR036188">
    <property type="entry name" value="FAD/NAD-bd_sf"/>
</dbReference>
<dbReference type="eggNOG" id="COG0665">
    <property type="taxonomic scope" value="Bacteria"/>
</dbReference>
<evidence type="ECO:0000256" key="4">
    <source>
        <dbReference type="ARBA" id="ARBA00023002"/>
    </source>
</evidence>
<dbReference type="PANTHER" id="PTHR13847">
    <property type="entry name" value="SARCOSINE DEHYDROGENASE-RELATED"/>
    <property type="match status" value="1"/>
</dbReference>
<dbReference type="EMBL" id="ASWO01000005">
    <property type="protein sequence ID" value="EOT83587.1"/>
    <property type="molecule type" value="Genomic_DNA"/>
</dbReference>
<comment type="caution">
    <text evidence="6">The sequence shown here is derived from an EMBL/GenBank/DDBJ whole genome shotgun (WGS) entry which is preliminary data.</text>
</comment>
<proteinExistence type="inferred from homology"/>
<dbReference type="STRING" id="1140003.OMY_01371"/>
<dbReference type="AlphaFoldDB" id="S0NQ17"/>
<keyword evidence="4" id="KW-0560">Oxidoreductase</keyword>
<dbReference type="Pfam" id="PF01266">
    <property type="entry name" value="DAO"/>
    <property type="match status" value="1"/>
</dbReference>